<dbReference type="Gene3D" id="3.30.70.270">
    <property type="match status" value="2"/>
</dbReference>
<dbReference type="Proteomes" id="UP001151760">
    <property type="component" value="Unassembled WGS sequence"/>
</dbReference>
<protein>
    <submittedName>
        <fullName evidence="2">Reverse transcriptase domain-containing protein</fullName>
    </submittedName>
</protein>
<dbReference type="InterPro" id="IPR043502">
    <property type="entry name" value="DNA/RNA_pol_sf"/>
</dbReference>
<reference evidence="2" key="2">
    <citation type="submission" date="2022-01" db="EMBL/GenBank/DDBJ databases">
        <authorList>
            <person name="Yamashiro T."/>
            <person name="Shiraishi A."/>
            <person name="Satake H."/>
            <person name="Nakayama K."/>
        </authorList>
    </citation>
    <scope>NUCLEOTIDE SEQUENCE</scope>
</reference>
<proteinExistence type="predicted"/>
<dbReference type="InterPro" id="IPR000477">
    <property type="entry name" value="RT_dom"/>
</dbReference>
<dbReference type="EMBL" id="BQNB010009100">
    <property type="protein sequence ID" value="GJS58728.1"/>
    <property type="molecule type" value="Genomic_DNA"/>
</dbReference>
<keyword evidence="2" id="KW-0808">Transferase</keyword>
<evidence type="ECO:0000313" key="2">
    <source>
        <dbReference type="EMBL" id="GJS58728.1"/>
    </source>
</evidence>
<organism evidence="2 3">
    <name type="scientific">Tanacetum coccineum</name>
    <dbReference type="NCBI Taxonomy" id="301880"/>
    <lineage>
        <taxon>Eukaryota</taxon>
        <taxon>Viridiplantae</taxon>
        <taxon>Streptophyta</taxon>
        <taxon>Embryophyta</taxon>
        <taxon>Tracheophyta</taxon>
        <taxon>Spermatophyta</taxon>
        <taxon>Magnoliopsida</taxon>
        <taxon>eudicotyledons</taxon>
        <taxon>Gunneridae</taxon>
        <taxon>Pentapetalae</taxon>
        <taxon>asterids</taxon>
        <taxon>campanulids</taxon>
        <taxon>Asterales</taxon>
        <taxon>Asteraceae</taxon>
        <taxon>Asteroideae</taxon>
        <taxon>Anthemideae</taxon>
        <taxon>Anthemidinae</taxon>
        <taxon>Tanacetum</taxon>
    </lineage>
</organism>
<keyword evidence="3" id="KW-1185">Reference proteome</keyword>
<evidence type="ECO:0000313" key="3">
    <source>
        <dbReference type="Proteomes" id="UP001151760"/>
    </source>
</evidence>
<dbReference type="PANTHER" id="PTHR33064">
    <property type="entry name" value="POL PROTEIN"/>
    <property type="match status" value="1"/>
</dbReference>
<dbReference type="GO" id="GO:0003964">
    <property type="term" value="F:RNA-directed DNA polymerase activity"/>
    <property type="evidence" value="ECO:0007669"/>
    <property type="project" value="UniProtKB-KW"/>
</dbReference>
<dbReference type="SUPFAM" id="SSF56672">
    <property type="entry name" value="DNA/RNA polymerases"/>
    <property type="match status" value="1"/>
</dbReference>
<gene>
    <name evidence="2" type="ORF">Tco_0653512</name>
</gene>
<dbReference type="PANTHER" id="PTHR33064:SF37">
    <property type="entry name" value="RIBONUCLEASE H"/>
    <property type="match status" value="1"/>
</dbReference>
<keyword evidence="2" id="KW-0695">RNA-directed DNA polymerase</keyword>
<dbReference type="Pfam" id="PF00078">
    <property type="entry name" value="RVT_1"/>
    <property type="match status" value="1"/>
</dbReference>
<comment type="caution">
    <text evidence="2">The sequence shown here is derived from an EMBL/GenBank/DDBJ whole genome shotgun (WGS) entry which is preliminary data.</text>
</comment>
<feature type="domain" description="Reverse transcriptase" evidence="1">
    <location>
        <begin position="56"/>
        <end position="113"/>
    </location>
</feature>
<evidence type="ECO:0000259" key="1">
    <source>
        <dbReference type="Pfam" id="PF00078"/>
    </source>
</evidence>
<dbReference type="InterPro" id="IPR043128">
    <property type="entry name" value="Rev_trsase/Diguanyl_cyclase"/>
</dbReference>
<sequence>MPLLARAPYRLAPSEMKELSEQLKELSDKGYRHVPRHGELGWFVKTKDGVCKPHLGQFVIVLIDDILFIPKSKQEHEKHLKIILDLLKKEELYAKFSKCEFWIPKVQFLGHMIDSEGIHVDPAKIESIKDWASPKSPTEIRQFLGLAGYYRRFIEGLPRLPNL</sequence>
<dbReference type="InterPro" id="IPR051320">
    <property type="entry name" value="Viral_Replic_Matur_Polypro"/>
</dbReference>
<name>A0ABQ4X0X6_9ASTR</name>
<accession>A0ABQ4X0X6</accession>
<reference evidence="2" key="1">
    <citation type="journal article" date="2022" name="Int. J. Mol. Sci.">
        <title>Draft Genome of Tanacetum Coccineum: Genomic Comparison of Closely Related Tanacetum-Family Plants.</title>
        <authorList>
            <person name="Yamashiro T."/>
            <person name="Shiraishi A."/>
            <person name="Nakayama K."/>
            <person name="Satake H."/>
        </authorList>
    </citation>
    <scope>NUCLEOTIDE SEQUENCE</scope>
</reference>
<keyword evidence="2" id="KW-0548">Nucleotidyltransferase</keyword>